<feature type="signal peptide" evidence="3">
    <location>
        <begin position="1"/>
        <end position="27"/>
    </location>
</feature>
<dbReference type="OrthoDB" id="3199405at2"/>
<evidence type="ECO:0000313" key="6">
    <source>
        <dbReference type="EMBL" id="TWF73098.1"/>
    </source>
</evidence>
<evidence type="ECO:0000256" key="3">
    <source>
        <dbReference type="RuleBase" id="RU361235"/>
    </source>
</evidence>
<gene>
    <name evidence="6" type="ORF">FHX73_16249</name>
</gene>
<keyword evidence="2 3" id="KW-0378">Hydrolase</keyword>
<dbReference type="InterPro" id="IPR029058">
    <property type="entry name" value="AB_hydrolase_fold"/>
</dbReference>
<dbReference type="GO" id="GO:0016787">
    <property type="term" value="F:hydrolase activity"/>
    <property type="evidence" value="ECO:0007669"/>
    <property type="project" value="UniProtKB-KW"/>
</dbReference>
<dbReference type="SUPFAM" id="SSF53474">
    <property type="entry name" value="alpha/beta-Hydrolases"/>
    <property type="match status" value="1"/>
</dbReference>
<dbReference type="Pfam" id="PF00135">
    <property type="entry name" value="COesterase"/>
    <property type="match status" value="1"/>
</dbReference>
<feature type="domain" description="Carboxylesterase type B" evidence="5">
    <location>
        <begin position="41"/>
        <end position="489"/>
    </location>
</feature>
<evidence type="ECO:0000313" key="7">
    <source>
        <dbReference type="Proteomes" id="UP000317940"/>
    </source>
</evidence>
<comment type="caution">
    <text evidence="6">The sequence shown here is derived from an EMBL/GenBank/DDBJ whole genome shotgun (WGS) entry which is preliminary data.</text>
</comment>
<dbReference type="EMBL" id="VIWT01000006">
    <property type="protein sequence ID" value="TWF73098.1"/>
    <property type="molecule type" value="Genomic_DNA"/>
</dbReference>
<feature type="region of interest" description="Disordered" evidence="4">
    <location>
        <begin position="26"/>
        <end position="56"/>
    </location>
</feature>
<dbReference type="PROSITE" id="PS00122">
    <property type="entry name" value="CARBOXYLESTERASE_B_1"/>
    <property type="match status" value="1"/>
</dbReference>
<dbReference type="InterPro" id="IPR050309">
    <property type="entry name" value="Type-B_Carboxylest/Lipase"/>
</dbReference>
<dbReference type="EC" id="3.1.1.-" evidence="3"/>
<evidence type="ECO:0000256" key="4">
    <source>
        <dbReference type="SAM" id="MobiDB-lite"/>
    </source>
</evidence>
<evidence type="ECO:0000256" key="2">
    <source>
        <dbReference type="ARBA" id="ARBA00022801"/>
    </source>
</evidence>
<dbReference type="InterPro" id="IPR019826">
    <property type="entry name" value="Carboxylesterase_B_AS"/>
</dbReference>
<organism evidence="6 7">
    <name type="scientific">Kitasatospora viridis</name>
    <dbReference type="NCBI Taxonomy" id="281105"/>
    <lineage>
        <taxon>Bacteria</taxon>
        <taxon>Bacillati</taxon>
        <taxon>Actinomycetota</taxon>
        <taxon>Actinomycetes</taxon>
        <taxon>Kitasatosporales</taxon>
        <taxon>Streptomycetaceae</taxon>
        <taxon>Kitasatospora</taxon>
    </lineage>
</organism>
<protein>
    <recommendedName>
        <fullName evidence="3">Carboxylic ester hydrolase</fullName>
        <ecNumber evidence="3">3.1.1.-</ecNumber>
    </recommendedName>
</protein>
<dbReference type="Proteomes" id="UP000317940">
    <property type="component" value="Unassembled WGS sequence"/>
</dbReference>
<comment type="similarity">
    <text evidence="1 3">Belongs to the type-B carboxylesterase/lipase family.</text>
</comment>
<evidence type="ECO:0000256" key="1">
    <source>
        <dbReference type="ARBA" id="ARBA00005964"/>
    </source>
</evidence>
<accession>A0A561SE26</accession>
<dbReference type="Gene3D" id="3.40.50.1820">
    <property type="entry name" value="alpha/beta hydrolase"/>
    <property type="match status" value="1"/>
</dbReference>
<sequence>MARVRLPISVVAAVLAVLGLPVAPAQAADRAGPGGRPYDGTVVATDSGRVRGSSQDGYRSFQGIPYAAPPVGDLRWRDPQPVTAWSGVRPVSTPGSPCLQSTGTGLLGSEDCLYLNVTTPARAAHRPVVVWLHGGGFSTGAGSDYDPHRMAVAGDVVVVTVNYRLGVLGGFGYPGLAGSGDFGLADQQAALRWVRRNAAAFGGDPGNVTLAGQSAGGMSVCSQLTSPSAAGLFDKALIQSGSCLINYPDDLFFPGMSAGSPWTTRTAVEAAGSAFAGTVGCAGLDCLRQKPAADLLRADLAGPAHGGFAKPAYGTALLPEEPAAALRAGRFHRVPVLEGGNRDEHRGWAAALNAGWTITADRYRQLLTAAFGDRAAAVAAQYPVSAYPSPAVAWATVATDRIWSCPTLTGEQLMARHTRLYAYEFADRSAPLQPGSVPGFPYGAYHAAELPYLFDLTGWPITLTPEQQGLSREMIAAWSAFATTGRPWPRLRDPADTRLFAPGEPGTVDLGTEHDCGFWSGF</sequence>
<keyword evidence="7" id="KW-1185">Reference proteome</keyword>
<keyword evidence="3" id="KW-0732">Signal</keyword>
<reference evidence="6 7" key="1">
    <citation type="submission" date="2019-06" db="EMBL/GenBank/DDBJ databases">
        <title>Sequencing the genomes of 1000 actinobacteria strains.</title>
        <authorList>
            <person name="Klenk H.-P."/>
        </authorList>
    </citation>
    <scope>NUCLEOTIDE SEQUENCE [LARGE SCALE GENOMIC DNA]</scope>
    <source>
        <strain evidence="6 7">DSM 44826</strain>
    </source>
</reference>
<dbReference type="PANTHER" id="PTHR11559">
    <property type="entry name" value="CARBOXYLESTERASE"/>
    <property type="match status" value="1"/>
</dbReference>
<name>A0A561SE26_9ACTN</name>
<dbReference type="InterPro" id="IPR002018">
    <property type="entry name" value="CarbesteraseB"/>
</dbReference>
<feature type="chain" id="PRO_5022263358" description="Carboxylic ester hydrolase" evidence="3">
    <location>
        <begin position="28"/>
        <end position="522"/>
    </location>
</feature>
<evidence type="ECO:0000259" key="5">
    <source>
        <dbReference type="Pfam" id="PF00135"/>
    </source>
</evidence>
<dbReference type="AlphaFoldDB" id="A0A561SE26"/>
<proteinExistence type="inferred from homology"/>